<proteinExistence type="predicted"/>
<dbReference type="InterPro" id="IPR032710">
    <property type="entry name" value="NTF2-like_dom_sf"/>
</dbReference>
<dbReference type="Proteomes" id="UP000037505">
    <property type="component" value="Unassembled WGS sequence"/>
</dbReference>
<feature type="domain" description="SnoaL-like" evidence="1">
    <location>
        <begin position="8"/>
        <end position="135"/>
    </location>
</feature>
<dbReference type="InterPro" id="IPR037401">
    <property type="entry name" value="SnoaL-like"/>
</dbReference>
<gene>
    <name evidence="2" type="ORF">ANOM_008003</name>
</gene>
<comment type="caution">
    <text evidence="2">The sequence shown here is derived from an EMBL/GenBank/DDBJ whole genome shotgun (WGS) entry which is preliminary data.</text>
</comment>
<name>A0A0L1IWD1_ASPN3</name>
<dbReference type="AlphaFoldDB" id="A0A0L1IWD1"/>
<dbReference type="STRING" id="1509407.A0A0L1IWD1"/>
<protein>
    <recommendedName>
        <fullName evidence="1">SnoaL-like domain-containing protein</fullName>
    </recommendedName>
</protein>
<dbReference type="Pfam" id="PF13577">
    <property type="entry name" value="SnoaL_4"/>
    <property type="match status" value="1"/>
</dbReference>
<reference evidence="2 3" key="1">
    <citation type="submission" date="2014-06" db="EMBL/GenBank/DDBJ databases">
        <title>The Genome of the Aflatoxigenic Filamentous Fungus Aspergillus nomius.</title>
        <authorList>
            <person name="Moore M.G."/>
            <person name="Shannon B.M."/>
            <person name="Brian M.M."/>
        </authorList>
    </citation>
    <scope>NUCLEOTIDE SEQUENCE [LARGE SCALE GENOMIC DNA]</scope>
    <source>
        <strain evidence="2 3">NRRL 13137</strain>
    </source>
</reference>
<dbReference type="SUPFAM" id="SSF54427">
    <property type="entry name" value="NTF2-like"/>
    <property type="match status" value="1"/>
</dbReference>
<evidence type="ECO:0000259" key="1">
    <source>
        <dbReference type="Pfam" id="PF13577"/>
    </source>
</evidence>
<dbReference type="OrthoDB" id="2148716at2759"/>
<dbReference type="RefSeq" id="XP_015404732.1">
    <property type="nucleotide sequence ID" value="XM_015553259.1"/>
</dbReference>
<sequence>MTTALPSLSFREAIADALHRAVLAFDIADSALLNSALTPDAILDLDGYTMNGLDKIYRQCYDRVSKLDTTHFVSNGRVDVIEGASVASMTASVLSQHYRPGTGKVPGAAYLMAGSLYSLDLVRDDTEGLWKIKRWNMKVIWTMGDASVME</sequence>
<evidence type="ECO:0000313" key="2">
    <source>
        <dbReference type="EMBL" id="KNG83809.1"/>
    </source>
</evidence>
<dbReference type="Gene3D" id="3.10.450.50">
    <property type="match status" value="1"/>
</dbReference>
<keyword evidence="3" id="KW-1185">Reference proteome</keyword>
<dbReference type="GeneID" id="26809807"/>
<dbReference type="EMBL" id="JNOM01000245">
    <property type="protein sequence ID" value="KNG83809.1"/>
    <property type="molecule type" value="Genomic_DNA"/>
</dbReference>
<evidence type="ECO:0000313" key="3">
    <source>
        <dbReference type="Proteomes" id="UP000037505"/>
    </source>
</evidence>
<organism evidence="2 3">
    <name type="scientific">Aspergillus nomiae NRRL (strain ATCC 15546 / NRRL 13137 / CBS 260.88 / M93)</name>
    <dbReference type="NCBI Taxonomy" id="1509407"/>
    <lineage>
        <taxon>Eukaryota</taxon>
        <taxon>Fungi</taxon>
        <taxon>Dikarya</taxon>
        <taxon>Ascomycota</taxon>
        <taxon>Pezizomycotina</taxon>
        <taxon>Eurotiomycetes</taxon>
        <taxon>Eurotiomycetidae</taxon>
        <taxon>Eurotiales</taxon>
        <taxon>Aspergillaceae</taxon>
        <taxon>Aspergillus</taxon>
        <taxon>Aspergillus subgen. Circumdati</taxon>
    </lineage>
</organism>
<accession>A0A0L1IWD1</accession>